<dbReference type="GO" id="GO:0009244">
    <property type="term" value="P:lipopolysaccharide core region biosynthetic process"/>
    <property type="evidence" value="ECO:0007669"/>
    <property type="project" value="TreeGrafter"/>
</dbReference>
<name>A0A315EJU1_9BURK</name>
<keyword evidence="11 13" id="KW-0443">Lipid metabolism</keyword>
<keyword evidence="14" id="KW-1133">Transmembrane helix</keyword>
<evidence type="ECO:0000256" key="14">
    <source>
        <dbReference type="SAM" id="Phobius"/>
    </source>
</evidence>
<dbReference type="InterPro" id="IPR003758">
    <property type="entry name" value="LpxK"/>
</dbReference>
<keyword evidence="14" id="KW-0472">Membrane</keyword>
<evidence type="ECO:0000256" key="8">
    <source>
        <dbReference type="ARBA" id="ARBA00022741"/>
    </source>
</evidence>
<keyword evidence="9 13" id="KW-0418">Kinase</keyword>
<dbReference type="PANTHER" id="PTHR42724:SF1">
    <property type="entry name" value="TETRAACYLDISACCHARIDE 4'-KINASE, MITOCHONDRIAL-RELATED"/>
    <property type="match status" value="1"/>
</dbReference>
<dbReference type="AlphaFoldDB" id="A0A315EJU1"/>
<feature type="binding site" evidence="13">
    <location>
        <begin position="65"/>
        <end position="72"/>
    </location>
    <ligand>
        <name>ATP</name>
        <dbReference type="ChEBI" id="CHEBI:30616"/>
    </ligand>
</feature>
<keyword evidence="5 13" id="KW-0444">Lipid biosynthesis</keyword>
<dbReference type="InterPro" id="IPR027417">
    <property type="entry name" value="P-loop_NTPase"/>
</dbReference>
<sequence>MTRMRQALMQAWNGQGGWGEALAFALLPVSWLFAGLVAMRRALYQHGFYKTQTLPVPVLVVGNVMVGGVGKTPITMALVKHLTEQGWRVGVLSRGYGRRTTGIQAVTPTSLAPDVGDEPLLIARSCQVPVFVSARRVDAGHALLAQHPEVQVLVCDDGLQHWQLARDLELCVFDERGVGNGHLLPAGPLRENWPRKAMPQATSGNAVPCWVLKTSGNVGPHEFAVQRRLADVAVQADGTQRPLSSWSHTPVQALAGIAKPEVFFAMLRDKGLTLTRSQALPDHADLQQLHIDASQGDVLCTEKDAVKLWAHHPHAWAVPLQTTLPAALLSAIAQHLAASPHAKLSSPHGHQTA</sequence>
<evidence type="ECO:0000256" key="10">
    <source>
        <dbReference type="ARBA" id="ARBA00022840"/>
    </source>
</evidence>
<keyword evidence="7 13" id="KW-0808">Transferase</keyword>
<organism evidence="15 16">
    <name type="scientific">Limnohabitans curvus</name>
    <dbReference type="NCBI Taxonomy" id="323423"/>
    <lineage>
        <taxon>Bacteria</taxon>
        <taxon>Pseudomonadati</taxon>
        <taxon>Pseudomonadota</taxon>
        <taxon>Betaproteobacteria</taxon>
        <taxon>Burkholderiales</taxon>
        <taxon>Comamonadaceae</taxon>
        <taxon>Limnohabitans</taxon>
    </lineage>
</organism>
<evidence type="ECO:0000256" key="5">
    <source>
        <dbReference type="ARBA" id="ARBA00022516"/>
    </source>
</evidence>
<evidence type="ECO:0000313" key="15">
    <source>
        <dbReference type="EMBL" id="PUE58156.1"/>
    </source>
</evidence>
<comment type="pathway">
    <text evidence="2 13">Glycolipid biosynthesis; lipid IV(A) biosynthesis; lipid IV(A) from (3R)-3-hydroxytetradecanoyl-[acyl-carrier-protein] and UDP-N-acetyl-alpha-D-glucosamine: step 6/6.</text>
</comment>
<evidence type="ECO:0000256" key="13">
    <source>
        <dbReference type="HAMAP-Rule" id="MF_00409"/>
    </source>
</evidence>
<feature type="transmembrane region" description="Helical" evidence="14">
    <location>
        <begin position="21"/>
        <end position="39"/>
    </location>
</feature>
<accession>A0A315EJU1</accession>
<evidence type="ECO:0000313" key="16">
    <source>
        <dbReference type="Proteomes" id="UP000251341"/>
    </source>
</evidence>
<dbReference type="Pfam" id="PF02606">
    <property type="entry name" value="LpxK"/>
    <property type="match status" value="1"/>
</dbReference>
<protein>
    <recommendedName>
        <fullName evidence="4 13">Tetraacyldisaccharide 4'-kinase</fullName>
        <ecNumber evidence="3 13">2.7.1.130</ecNumber>
    </recommendedName>
    <alternativeName>
        <fullName evidence="12 13">Lipid A 4'-kinase</fullName>
    </alternativeName>
</protein>
<evidence type="ECO:0000256" key="3">
    <source>
        <dbReference type="ARBA" id="ARBA00012071"/>
    </source>
</evidence>
<dbReference type="GO" id="GO:0009245">
    <property type="term" value="P:lipid A biosynthetic process"/>
    <property type="evidence" value="ECO:0007669"/>
    <property type="project" value="UniProtKB-UniRule"/>
</dbReference>
<keyword evidence="6 13" id="KW-0441">Lipid A biosynthesis</keyword>
<keyword evidence="10 13" id="KW-0067">ATP-binding</keyword>
<dbReference type="GO" id="GO:0005886">
    <property type="term" value="C:plasma membrane"/>
    <property type="evidence" value="ECO:0007669"/>
    <property type="project" value="TreeGrafter"/>
</dbReference>
<gene>
    <name evidence="13" type="primary">lpxK</name>
    <name evidence="15" type="ORF">B9Z44_00170</name>
</gene>
<dbReference type="EMBL" id="NESP01000001">
    <property type="protein sequence ID" value="PUE58156.1"/>
    <property type="molecule type" value="Genomic_DNA"/>
</dbReference>
<dbReference type="PANTHER" id="PTHR42724">
    <property type="entry name" value="TETRAACYLDISACCHARIDE 4'-KINASE"/>
    <property type="match status" value="1"/>
</dbReference>
<dbReference type="HAMAP" id="MF_00409">
    <property type="entry name" value="LpxK"/>
    <property type="match status" value="1"/>
</dbReference>
<dbReference type="Proteomes" id="UP000251341">
    <property type="component" value="Unassembled WGS sequence"/>
</dbReference>
<evidence type="ECO:0000256" key="11">
    <source>
        <dbReference type="ARBA" id="ARBA00023098"/>
    </source>
</evidence>
<dbReference type="RefSeq" id="WP_233246856.1">
    <property type="nucleotide sequence ID" value="NZ_NESP01000001.1"/>
</dbReference>
<dbReference type="EC" id="2.7.1.130" evidence="3 13"/>
<reference evidence="15 16" key="1">
    <citation type="submission" date="2017-04" db="EMBL/GenBank/DDBJ databases">
        <title>Unexpected and diverse lifestyles within the genus Limnohabitans.</title>
        <authorList>
            <person name="Kasalicky V."/>
            <person name="Mehrshad M."/>
            <person name="Andrei S.-A."/>
            <person name="Salcher M."/>
            <person name="Kratochvilova H."/>
            <person name="Simek K."/>
            <person name="Ghai R."/>
        </authorList>
    </citation>
    <scope>NUCLEOTIDE SEQUENCE [LARGE SCALE GENOMIC DNA]</scope>
    <source>
        <strain evidence="15 16">MWH-C5</strain>
    </source>
</reference>
<comment type="caution">
    <text evidence="15">The sequence shown here is derived from an EMBL/GenBank/DDBJ whole genome shotgun (WGS) entry which is preliminary data.</text>
</comment>
<evidence type="ECO:0000256" key="2">
    <source>
        <dbReference type="ARBA" id="ARBA00004870"/>
    </source>
</evidence>
<evidence type="ECO:0000256" key="9">
    <source>
        <dbReference type="ARBA" id="ARBA00022777"/>
    </source>
</evidence>
<evidence type="ECO:0000256" key="12">
    <source>
        <dbReference type="ARBA" id="ARBA00029757"/>
    </source>
</evidence>
<evidence type="ECO:0000256" key="1">
    <source>
        <dbReference type="ARBA" id="ARBA00002274"/>
    </source>
</evidence>
<comment type="function">
    <text evidence="1 13">Transfers the gamma-phosphate of ATP to the 4'-position of a tetraacyldisaccharide 1-phosphate intermediate (termed DS-1-P) to form tetraacyldisaccharide 1,4'-bis-phosphate (lipid IVA).</text>
</comment>
<evidence type="ECO:0000256" key="6">
    <source>
        <dbReference type="ARBA" id="ARBA00022556"/>
    </source>
</evidence>
<dbReference type="UniPathway" id="UPA00359">
    <property type="reaction ID" value="UER00482"/>
</dbReference>
<dbReference type="SUPFAM" id="SSF52540">
    <property type="entry name" value="P-loop containing nucleoside triphosphate hydrolases"/>
    <property type="match status" value="1"/>
</dbReference>
<comment type="catalytic activity">
    <reaction evidence="13">
        <text>a lipid A disaccharide + ATP = a lipid IVA + ADP + H(+)</text>
        <dbReference type="Rhea" id="RHEA:67840"/>
        <dbReference type="ChEBI" id="CHEBI:15378"/>
        <dbReference type="ChEBI" id="CHEBI:30616"/>
        <dbReference type="ChEBI" id="CHEBI:176343"/>
        <dbReference type="ChEBI" id="CHEBI:176425"/>
        <dbReference type="ChEBI" id="CHEBI:456216"/>
        <dbReference type="EC" id="2.7.1.130"/>
    </reaction>
</comment>
<comment type="similarity">
    <text evidence="13">Belongs to the LpxK family.</text>
</comment>
<proteinExistence type="inferred from homology"/>
<dbReference type="GO" id="GO:0005524">
    <property type="term" value="F:ATP binding"/>
    <property type="evidence" value="ECO:0007669"/>
    <property type="project" value="UniProtKB-UniRule"/>
</dbReference>
<keyword evidence="14" id="KW-0812">Transmembrane</keyword>
<evidence type="ECO:0000256" key="4">
    <source>
        <dbReference type="ARBA" id="ARBA00016436"/>
    </source>
</evidence>
<keyword evidence="16" id="KW-1185">Reference proteome</keyword>
<dbReference type="NCBIfam" id="TIGR00682">
    <property type="entry name" value="lpxK"/>
    <property type="match status" value="1"/>
</dbReference>
<evidence type="ECO:0000256" key="7">
    <source>
        <dbReference type="ARBA" id="ARBA00022679"/>
    </source>
</evidence>
<dbReference type="GO" id="GO:0009029">
    <property type="term" value="F:lipid-A 4'-kinase activity"/>
    <property type="evidence" value="ECO:0007669"/>
    <property type="project" value="UniProtKB-UniRule"/>
</dbReference>
<keyword evidence="8 13" id="KW-0547">Nucleotide-binding</keyword>